<evidence type="ECO:0000256" key="1">
    <source>
        <dbReference type="ARBA" id="ARBA00008345"/>
    </source>
</evidence>
<feature type="binding site" evidence="10 12">
    <location>
        <begin position="137"/>
        <end position="138"/>
    </location>
    <ligand>
        <name>L-glutamine</name>
        <dbReference type="ChEBI" id="CHEBI:58359"/>
    </ligand>
</feature>
<evidence type="ECO:0000256" key="10">
    <source>
        <dbReference type="HAMAP-Rule" id="MF_01615"/>
    </source>
</evidence>
<evidence type="ECO:0000256" key="8">
    <source>
        <dbReference type="ARBA" id="ARBA00054599"/>
    </source>
</evidence>
<evidence type="ECO:0000256" key="2">
    <source>
        <dbReference type="ARBA" id="ARBA00022801"/>
    </source>
</evidence>
<keyword evidence="4 10" id="KW-0315">Glutamine amidotransferase</keyword>
<dbReference type="PROSITE" id="PS51273">
    <property type="entry name" value="GATASE_TYPE_1"/>
    <property type="match status" value="1"/>
</dbReference>
<dbReference type="GO" id="GO:0008614">
    <property type="term" value="P:pyridoxine metabolic process"/>
    <property type="evidence" value="ECO:0007669"/>
    <property type="project" value="TreeGrafter"/>
</dbReference>
<feature type="binding site" evidence="10 12">
    <location>
        <begin position="47"/>
        <end position="49"/>
    </location>
    <ligand>
        <name>L-glutamine</name>
        <dbReference type="ChEBI" id="CHEBI:58359"/>
    </ligand>
</feature>
<evidence type="ECO:0000256" key="7">
    <source>
        <dbReference type="ARBA" id="ARBA00049534"/>
    </source>
</evidence>
<dbReference type="InterPro" id="IPR029062">
    <property type="entry name" value="Class_I_gatase-like"/>
</dbReference>
<accession>A0A7X9TBH1</accession>
<dbReference type="InterPro" id="IPR021196">
    <property type="entry name" value="PdxT/SNO_CS"/>
</dbReference>
<comment type="pathway">
    <text evidence="10">Cofactor biosynthesis; pyridoxal 5'-phosphate biosynthesis.</text>
</comment>
<dbReference type="UniPathway" id="UPA00245"/>
<dbReference type="Proteomes" id="UP000565613">
    <property type="component" value="Unassembled WGS sequence"/>
</dbReference>
<dbReference type="GO" id="GO:0005829">
    <property type="term" value="C:cytosol"/>
    <property type="evidence" value="ECO:0007669"/>
    <property type="project" value="TreeGrafter"/>
</dbReference>
<dbReference type="GO" id="GO:0042823">
    <property type="term" value="P:pyridoxal phosphate biosynthetic process"/>
    <property type="evidence" value="ECO:0007669"/>
    <property type="project" value="UniProtKB-UniRule"/>
</dbReference>
<evidence type="ECO:0000313" key="14">
    <source>
        <dbReference type="Proteomes" id="UP000565613"/>
    </source>
</evidence>
<keyword evidence="2 10" id="KW-0378">Hydrolase</keyword>
<comment type="catalytic activity">
    <reaction evidence="7 10">
        <text>L-glutamine + H2O = L-glutamate + NH4(+)</text>
        <dbReference type="Rhea" id="RHEA:15889"/>
        <dbReference type="ChEBI" id="CHEBI:15377"/>
        <dbReference type="ChEBI" id="CHEBI:28938"/>
        <dbReference type="ChEBI" id="CHEBI:29985"/>
        <dbReference type="ChEBI" id="CHEBI:58359"/>
        <dbReference type="EC" id="3.5.1.2"/>
    </reaction>
</comment>
<dbReference type="Pfam" id="PF01174">
    <property type="entry name" value="SNO"/>
    <property type="match status" value="1"/>
</dbReference>
<dbReference type="SUPFAM" id="SSF52317">
    <property type="entry name" value="Class I glutamine amidotransferase-like"/>
    <property type="match status" value="1"/>
</dbReference>
<evidence type="ECO:0000256" key="9">
    <source>
        <dbReference type="ARBA" id="ARBA00064749"/>
    </source>
</evidence>
<dbReference type="PROSITE" id="PS51130">
    <property type="entry name" value="PDXT_SNO_2"/>
    <property type="match status" value="1"/>
</dbReference>
<comment type="similarity">
    <text evidence="1 10">Belongs to the glutaminase PdxT/SNO family.</text>
</comment>
<dbReference type="AlphaFoldDB" id="A0A7X9TBH1"/>
<dbReference type="EMBL" id="JABAGR010000007">
    <property type="protein sequence ID" value="NMF26379.1"/>
    <property type="molecule type" value="Genomic_DNA"/>
</dbReference>
<dbReference type="FunFam" id="3.40.50.880:FF:000010">
    <property type="entry name" value="uncharacterized protein LOC100176842 isoform X2"/>
    <property type="match status" value="1"/>
</dbReference>
<evidence type="ECO:0000256" key="5">
    <source>
        <dbReference type="ARBA" id="ARBA00023239"/>
    </source>
</evidence>
<evidence type="ECO:0000313" key="13">
    <source>
        <dbReference type="EMBL" id="NMF26379.1"/>
    </source>
</evidence>
<keyword evidence="5 10" id="KW-0456">Lyase</keyword>
<dbReference type="Gene3D" id="3.40.50.880">
    <property type="match status" value="1"/>
</dbReference>
<comment type="subunit">
    <text evidence="9 10">In the presence of PdxS, forms a dodecamer of heterodimers. Only shows activity in the heterodimer.</text>
</comment>
<dbReference type="PROSITE" id="PS01236">
    <property type="entry name" value="PDXT_SNO_1"/>
    <property type="match status" value="1"/>
</dbReference>
<comment type="caution">
    <text evidence="13">The sequence shown here is derived from an EMBL/GenBank/DDBJ whole genome shotgun (WGS) entry which is preliminary data.</text>
</comment>
<feature type="active site" description="Nucleophile" evidence="10 11">
    <location>
        <position position="79"/>
    </location>
</feature>
<feature type="active site" description="Charge relay system" evidence="10 11">
    <location>
        <position position="175"/>
    </location>
</feature>
<dbReference type="InterPro" id="IPR002161">
    <property type="entry name" value="PdxT/SNO"/>
</dbReference>
<dbReference type="EC" id="3.5.1.2" evidence="10"/>
<dbReference type="PANTHER" id="PTHR31559">
    <property type="entry name" value="PYRIDOXAL 5'-PHOSPHATE SYNTHASE SUBUNIT SNO"/>
    <property type="match status" value="1"/>
</dbReference>
<organism evidence="13 14">
    <name type="scientific">Parafannyhessea umbonata</name>
    <dbReference type="NCBI Taxonomy" id="604330"/>
    <lineage>
        <taxon>Bacteria</taxon>
        <taxon>Bacillati</taxon>
        <taxon>Actinomycetota</taxon>
        <taxon>Coriobacteriia</taxon>
        <taxon>Coriobacteriales</taxon>
        <taxon>Atopobiaceae</taxon>
        <taxon>Parafannyhessea</taxon>
    </lineage>
</organism>
<feature type="active site" description="Charge relay system" evidence="10 11">
    <location>
        <position position="173"/>
    </location>
</feature>
<dbReference type="GO" id="GO:0004359">
    <property type="term" value="F:glutaminase activity"/>
    <property type="evidence" value="ECO:0007669"/>
    <property type="project" value="UniProtKB-UniRule"/>
</dbReference>
<dbReference type="PIRSF" id="PIRSF005639">
    <property type="entry name" value="Glut_amidoT_SNO"/>
    <property type="match status" value="1"/>
</dbReference>
<dbReference type="GO" id="GO:0006543">
    <property type="term" value="P:L-glutamine catabolic process"/>
    <property type="evidence" value="ECO:0007669"/>
    <property type="project" value="UniProtKB-UniRule"/>
</dbReference>
<comment type="catalytic activity">
    <reaction evidence="6 10">
        <text>aldehydo-D-ribose 5-phosphate + D-glyceraldehyde 3-phosphate + L-glutamine = pyridoxal 5'-phosphate + L-glutamate + phosphate + 3 H2O + H(+)</text>
        <dbReference type="Rhea" id="RHEA:31507"/>
        <dbReference type="ChEBI" id="CHEBI:15377"/>
        <dbReference type="ChEBI" id="CHEBI:15378"/>
        <dbReference type="ChEBI" id="CHEBI:29985"/>
        <dbReference type="ChEBI" id="CHEBI:43474"/>
        <dbReference type="ChEBI" id="CHEBI:58273"/>
        <dbReference type="ChEBI" id="CHEBI:58359"/>
        <dbReference type="ChEBI" id="CHEBI:59776"/>
        <dbReference type="ChEBI" id="CHEBI:597326"/>
        <dbReference type="EC" id="4.3.3.6"/>
    </reaction>
</comment>
<dbReference type="GO" id="GO:1903600">
    <property type="term" value="C:glutaminase complex"/>
    <property type="evidence" value="ECO:0007669"/>
    <property type="project" value="TreeGrafter"/>
</dbReference>
<name>A0A7X9TBH1_9ACTN</name>
<dbReference type="PANTHER" id="PTHR31559:SF0">
    <property type="entry name" value="PYRIDOXAL 5'-PHOSPHATE SYNTHASE SUBUNIT SNO1-RELATED"/>
    <property type="match status" value="1"/>
</dbReference>
<protein>
    <recommendedName>
        <fullName evidence="10">Pyridoxal 5'-phosphate synthase subunit PdxT</fullName>
        <ecNumber evidence="10">4.3.3.6</ecNumber>
    </recommendedName>
    <alternativeName>
        <fullName evidence="10">Pdx2</fullName>
    </alternativeName>
    <alternativeName>
        <fullName evidence="10">Pyridoxal 5'-phosphate synthase glutaminase subunit</fullName>
        <ecNumber evidence="10">3.5.1.2</ecNumber>
    </alternativeName>
</protein>
<keyword evidence="3 10" id="KW-0663">Pyridoxal phosphate</keyword>
<evidence type="ECO:0000256" key="6">
    <source>
        <dbReference type="ARBA" id="ARBA00047992"/>
    </source>
</evidence>
<evidence type="ECO:0000256" key="11">
    <source>
        <dbReference type="PIRSR" id="PIRSR005639-1"/>
    </source>
</evidence>
<evidence type="ECO:0000256" key="3">
    <source>
        <dbReference type="ARBA" id="ARBA00022898"/>
    </source>
</evidence>
<evidence type="ECO:0000256" key="4">
    <source>
        <dbReference type="ARBA" id="ARBA00022962"/>
    </source>
</evidence>
<feature type="binding site" evidence="10 12">
    <location>
        <position position="109"/>
    </location>
    <ligand>
        <name>L-glutamine</name>
        <dbReference type="ChEBI" id="CHEBI:58359"/>
    </ligand>
</feature>
<reference evidence="13 14" key="1">
    <citation type="submission" date="2020-04" db="EMBL/GenBank/DDBJ databases">
        <authorList>
            <person name="Hitch T.C.A."/>
            <person name="Wylensek D."/>
            <person name="Clavel T."/>
        </authorList>
    </citation>
    <scope>NUCLEOTIDE SEQUENCE [LARGE SCALE GENOMIC DNA]</scope>
    <source>
        <strain evidence="13 14">105184</strain>
    </source>
</reference>
<dbReference type="RefSeq" id="WP_170104419.1">
    <property type="nucleotide sequence ID" value="NZ_JABAGR010000007.1"/>
</dbReference>
<comment type="function">
    <text evidence="8 10">Catalyzes the hydrolysis of glutamine to glutamate and ammonia as part of the biosynthesis of pyridoxal 5'-phosphate. The resulting ammonia molecule is channeled to the active site of PdxS.</text>
</comment>
<dbReference type="HAMAP" id="MF_01615">
    <property type="entry name" value="PdxT"/>
    <property type="match status" value="1"/>
</dbReference>
<evidence type="ECO:0000256" key="12">
    <source>
        <dbReference type="PIRSR" id="PIRSR005639-2"/>
    </source>
</evidence>
<gene>
    <name evidence="10 13" type="primary">pdxT</name>
    <name evidence="13" type="ORF">HF885_08040</name>
</gene>
<sequence>MATAVLALQGAFAEHEARLAELGEKSFELRDASDLLRPFDRLVLPGGESTVQGKLLRELGMLCPIRERICDGMPVLGTCAGLILLARRLEALDDKHVPRLETLDVTVERNSYGRQLGSFHATEEVSGVGADVPMTFIRAPKITHTGKGVDILARVGSSPVAVRQGAQLGVAFHPELDDDLRMHRLFLSL</sequence>
<dbReference type="EC" id="4.3.3.6" evidence="10"/>
<dbReference type="NCBIfam" id="TIGR03800">
    <property type="entry name" value="PLP_synth_Pdx2"/>
    <property type="match status" value="1"/>
</dbReference>
<dbReference type="GO" id="GO:0036381">
    <property type="term" value="F:pyridoxal 5'-phosphate synthase (glutamine hydrolysing) activity"/>
    <property type="evidence" value="ECO:0007669"/>
    <property type="project" value="UniProtKB-UniRule"/>
</dbReference>
<proteinExistence type="inferred from homology"/>
<dbReference type="CDD" id="cd01749">
    <property type="entry name" value="GATase1_PB"/>
    <property type="match status" value="1"/>
</dbReference>